<feature type="region of interest" description="Disordered" evidence="1">
    <location>
        <begin position="1"/>
        <end position="39"/>
    </location>
</feature>
<dbReference type="Proteomes" id="UP000192578">
    <property type="component" value="Unassembled WGS sequence"/>
</dbReference>
<keyword evidence="3" id="KW-1185">Reference proteome</keyword>
<reference evidence="3" key="1">
    <citation type="submission" date="2017-01" db="EMBL/GenBank/DDBJ databases">
        <title>Comparative genomics of anhydrobiosis in the tardigrade Hypsibius dujardini.</title>
        <authorList>
            <person name="Yoshida Y."/>
            <person name="Koutsovoulos G."/>
            <person name="Laetsch D."/>
            <person name="Stevens L."/>
            <person name="Kumar S."/>
            <person name="Horikawa D."/>
            <person name="Ishino K."/>
            <person name="Komine S."/>
            <person name="Tomita M."/>
            <person name="Blaxter M."/>
            <person name="Arakawa K."/>
        </authorList>
    </citation>
    <scope>NUCLEOTIDE SEQUENCE [LARGE SCALE GENOMIC DNA]</scope>
    <source>
        <strain evidence="3">Z151</strain>
    </source>
</reference>
<gene>
    <name evidence="2" type="ORF">BV898_08641</name>
</gene>
<dbReference type="AlphaFoldDB" id="A0A1W0WPW8"/>
<evidence type="ECO:0000313" key="3">
    <source>
        <dbReference type="Proteomes" id="UP000192578"/>
    </source>
</evidence>
<evidence type="ECO:0000313" key="2">
    <source>
        <dbReference type="EMBL" id="OQV17244.1"/>
    </source>
</evidence>
<feature type="region of interest" description="Disordered" evidence="1">
    <location>
        <begin position="370"/>
        <end position="390"/>
    </location>
</feature>
<protein>
    <submittedName>
        <fullName evidence="2">Uncharacterized protein</fullName>
    </submittedName>
</protein>
<accession>A0A1W0WPW8</accession>
<dbReference type="EMBL" id="MTYJ01000063">
    <property type="protein sequence ID" value="OQV17244.1"/>
    <property type="molecule type" value="Genomic_DNA"/>
</dbReference>
<proteinExistence type="predicted"/>
<organism evidence="2 3">
    <name type="scientific">Hypsibius exemplaris</name>
    <name type="common">Freshwater tardigrade</name>
    <dbReference type="NCBI Taxonomy" id="2072580"/>
    <lineage>
        <taxon>Eukaryota</taxon>
        <taxon>Metazoa</taxon>
        <taxon>Ecdysozoa</taxon>
        <taxon>Tardigrada</taxon>
        <taxon>Eutardigrada</taxon>
        <taxon>Parachela</taxon>
        <taxon>Hypsibioidea</taxon>
        <taxon>Hypsibiidae</taxon>
        <taxon>Hypsibius</taxon>
    </lineage>
</organism>
<comment type="caution">
    <text evidence="2">The sequence shown here is derived from an EMBL/GenBank/DDBJ whole genome shotgun (WGS) entry which is preliminary data.</text>
</comment>
<evidence type="ECO:0000256" key="1">
    <source>
        <dbReference type="SAM" id="MobiDB-lite"/>
    </source>
</evidence>
<feature type="compositionally biased region" description="Basic and acidic residues" evidence="1">
    <location>
        <begin position="1"/>
        <end position="24"/>
    </location>
</feature>
<sequence>MPHLQREREELLKQAEKISGHSDNEGQVAVHPKRRRTAHTDNVILSSKFVVDNIRDRYTSEHDGDCEPPFWLEFPRADADALEKRGVEVLTEPTERPPRKNITFVKVAEPASLSASRRIEFPQKRSAKGKPVSELTTSISAVAAVADRRPLYLLGAKDFAWLEVYNNFCGDKKWPKLSPHDMEAMLSALDVKKNELTLVHLKSDLSATNRTTEGTARRHEKDYFVLQKFIAYTPSTFDHLDHLNLGRSFGLTSQTAFDIWEYWKLKLQDTFYQPLVFPPAGVFDYRRVSLLAAWNMTTVNYAQRLRHDAERIRLMYDLLQRRNYLNNKLAAKEEELSFNFADLCMAGHAEVRQISPDLLRQVLHYAQELSTQRQPPLNTSPGTTTTVKPDPSLASITDWVEFILGAPPGAAEDATPSATSSTFKPLPTAPTRPTVAAKPAVIFPPLEIKPAPNIKVHVVQEKHDHLSLLEGRKVRGRFLRARAAAADLPKSLTTYEHADNSCCENGPMEDDDERLLVAGEHSLLGSSLAGSGREDSTEPLYMINNPADNAGVVVLKEIRCPKQPTEFRTRLRSWKKSG</sequence>
<dbReference type="OrthoDB" id="10066120at2759"/>
<feature type="region of interest" description="Disordered" evidence="1">
    <location>
        <begin position="410"/>
        <end position="431"/>
    </location>
</feature>
<feature type="compositionally biased region" description="Polar residues" evidence="1">
    <location>
        <begin position="370"/>
        <end position="387"/>
    </location>
</feature>
<name>A0A1W0WPW8_HYPEX</name>